<evidence type="ECO:0000313" key="3">
    <source>
        <dbReference type="Proteomes" id="UP000663882"/>
    </source>
</evidence>
<evidence type="ECO:0000313" key="2">
    <source>
        <dbReference type="EMBL" id="CAF1274306.1"/>
    </source>
</evidence>
<dbReference type="Gene3D" id="1.20.1070.10">
    <property type="entry name" value="Rhodopsin 7-helix transmembrane proteins"/>
    <property type="match status" value="1"/>
</dbReference>
<keyword evidence="1" id="KW-1133">Transmembrane helix</keyword>
<dbReference type="EMBL" id="CAJNOO010002508">
    <property type="protein sequence ID" value="CAF1274306.1"/>
    <property type="molecule type" value="Genomic_DNA"/>
</dbReference>
<keyword evidence="1" id="KW-0812">Transmembrane</keyword>
<dbReference type="SUPFAM" id="SSF81321">
    <property type="entry name" value="Family A G protein-coupled receptor-like"/>
    <property type="match status" value="1"/>
</dbReference>
<feature type="transmembrane region" description="Helical" evidence="1">
    <location>
        <begin position="102"/>
        <end position="121"/>
    </location>
</feature>
<dbReference type="AlphaFoldDB" id="A0A815BRW9"/>
<dbReference type="OrthoDB" id="10567243at2759"/>
<name>A0A815BRW9_9BILA</name>
<evidence type="ECO:0000256" key="1">
    <source>
        <dbReference type="SAM" id="Phobius"/>
    </source>
</evidence>
<protein>
    <submittedName>
        <fullName evidence="2">Uncharacterized protein</fullName>
    </submittedName>
</protein>
<proteinExistence type="predicted"/>
<reference evidence="2" key="1">
    <citation type="submission" date="2021-02" db="EMBL/GenBank/DDBJ databases">
        <authorList>
            <person name="Nowell W R."/>
        </authorList>
    </citation>
    <scope>NUCLEOTIDE SEQUENCE</scope>
</reference>
<comment type="caution">
    <text evidence="2">The sequence shown here is derived from an EMBL/GenBank/DDBJ whole genome shotgun (WGS) entry which is preliminary data.</text>
</comment>
<dbReference type="Proteomes" id="UP000663882">
    <property type="component" value="Unassembled WGS sequence"/>
</dbReference>
<feature type="transmembrane region" description="Helical" evidence="1">
    <location>
        <begin position="47"/>
        <end position="67"/>
    </location>
</feature>
<gene>
    <name evidence="2" type="ORF">RFH988_LOCUS28355</name>
</gene>
<sequence>MASVLQMIHIDNQSPSLLIDEEFLRNSMLVTKCYNDLAKRRLYRWTYMFFNVISVYTLPTITIFFNIQLIRTLHRVKSHTTRLRAKSSVNGNNQHYSHQTKYSVTIMIITIVLTILICRIVRRFHNIANLIAITNIATNFLPFCVFGQLFCAEYNNDNYENLLNKQKIIININIQKATQIHNEHLQNILPLNSETTSSSPNHSSSPCSKINIIKLYDSSC</sequence>
<keyword evidence="1" id="KW-0472">Membrane</keyword>
<organism evidence="2 3">
    <name type="scientific">Rotaria sordida</name>
    <dbReference type="NCBI Taxonomy" id="392033"/>
    <lineage>
        <taxon>Eukaryota</taxon>
        <taxon>Metazoa</taxon>
        <taxon>Spiralia</taxon>
        <taxon>Gnathifera</taxon>
        <taxon>Rotifera</taxon>
        <taxon>Eurotatoria</taxon>
        <taxon>Bdelloidea</taxon>
        <taxon>Philodinida</taxon>
        <taxon>Philodinidae</taxon>
        <taxon>Rotaria</taxon>
    </lineage>
</organism>
<accession>A0A815BRW9</accession>
<feature type="transmembrane region" description="Helical" evidence="1">
    <location>
        <begin position="128"/>
        <end position="150"/>
    </location>
</feature>